<dbReference type="PANTHER" id="PTHR33279:SF6">
    <property type="entry name" value="SULFUR CARRIER PROTEIN YEDF-RELATED"/>
    <property type="match status" value="1"/>
</dbReference>
<comment type="caution">
    <text evidence="3">The sequence shown here is derived from an EMBL/GenBank/DDBJ whole genome shotgun (WGS) entry which is preliminary data.</text>
</comment>
<feature type="domain" description="UPF0033" evidence="2">
    <location>
        <begin position="5"/>
        <end position="29"/>
    </location>
</feature>
<dbReference type="SUPFAM" id="SSF64307">
    <property type="entry name" value="SirA-like"/>
    <property type="match status" value="1"/>
</dbReference>
<sequence length="70" mass="7628">MAELIDARGLSCPQPVLLFLTAAKKSPDGEFTVLVDNEASRENVSRAARNSGFTVESTEDGADFRIDIRK</sequence>
<protein>
    <submittedName>
        <fullName evidence="3">Sulfurtransferase TusA family protein</fullName>
    </submittedName>
</protein>
<dbReference type="InterPro" id="IPR001455">
    <property type="entry name" value="TusA-like"/>
</dbReference>
<reference evidence="3" key="1">
    <citation type="journal article" date="2021" name="PeerJ">
        <title>Extensive microbial diversity within the chicken gut microbiome revealed by metagenomics and culture.</title>
        <authorList>
            <person name="Gilroy R."/>
            <person name="Ravi A."/>
            <person name="Getino M."/>
            <person name="Pursley I."/>
            <person name="Horton D.L."/>
            <person name="Alikhan N.F."/>
            <person name="Baker D."/>
            <person name="Gharbi K."/>
            <person name="Hall N."/>
            <person name="Watson M."/>
            <person name="Adriaenssens E.M."/>
            <person name="Foster-Nyarko E."/>
            <person name="Jarju S."/>
            <person name="Secka A."/>
            <person name="Antonio M."/>
            <person name="Oren A."/>
            <person name="Chaudhuri R.R."/>
            <person name="La Ragione R."/>
            <person name="Hildebrand F."/>
            <person name="Pallen M.J."/>
        </authorList>
    </citation>
    <scope>NUCLEOTIDE SEQUENCE</scope>
    <source>
        <strain evidence="3">5032</strain>
    </source>
</reference>
<reference evidence="3" key="2">
    <citation type="submission" date="2021-04" db="EMBL/GenBank/DDBJ databases">
        <authorList>
            <person name="Gilroy R."/>
        </authorList>
    </citation>
    <scope>NUCLEOTIDE SEQUENCE</scope>
    <source>
        <strain evidence="3">5032</strain>
    </source>
</reference>
<dbReference type="InterPro" id="IPR036868">
    <property type="entry name" value="TusA-like_sf"/>
</dbReference>
<dbReference type="AlphaFoldDB" id="A0A9D2KRJ8"/>
<evidence type="ECO:0000259" key="2">
    <source>
        <dbReference type="PROSITE" id="PS01148"/>
    </source>
</evidence>
<organism evidence="3 4">
    <name type="scientific">Candidatus Desulfovibrio intestinavium</name>
    <dbReference type="NCBI Taxonomy" id="2838534"/>
    <lineage>
        <taxon>Bacteria</taxon>
        <taxon>Pseudomonadati</taxon>
        <taxon>Thermodesulfobacteriota</taxon>
        <taxon>Desulfovibrionia</taxon>
        <taxon>Desulfovibrionales</taxon>
        <taxon>Desulfovibrionaceae</taxon>
        <taxon>Desulfovibrio</taxon>
    </lineage>
</organism>
<dbReference type="EMBL" id="DWZD01000018">
    <property type="protein sequence ID" value="HJA78466.1"/>
    <property type="molecule type" value="Genomic_DNA"/>
</dbReference>
<proteinExistence type="inferred from homology"/>
<dbReference type="PROSITE" id="PS01148">
    <property type="entry name" value="UPF0033"/>
    <property type="match status" value="1"/>
</dbReference>
<dbReference type="Pfam" id="PF01206">
    <property type="entry name" value="TusA"/>
    <property type="match status" value="1"/>
</dbReference>
<evidence type="ECO:0000313" key="4">
    <source>
        <dbReference type="Proteomes" id="UP000823821"/>
    </source>
</evidence>
<evidence type="ECO:0000313" key="3">
    <source>
        <dbReference type="EMBL" id="HJA78466.1"/>
    </source>
</evidence>
<comment type="similarity">
    <text evidence="1">Belongs to the sulfur carrier protein TusA family.</text>
</comment>
<dbReference type="CDD" id="cd03421">
    <property type="entry name" value="SirA_like_N"/>
    <property type="match status" value="1"/>
</dbReference>
<accession>A0A9D2KRJ8</accession>
<dbReference type="Gene3D" id="3.30.110.40">
    <property type="entry name" value="TusA-like domain"/>
    <property type="match status" value="1"/>
</dbReference>
<dbReference type="Proteomes" id="UP000823821">
    <property type="component" value="Unassembled WGS sequence"/>
</dbReference>
<gene>
    <name evidence="3" type="ORF">H9784_02680</name>
</gene>
<evidence type="ECO:0000256" key="1">
    <source>
        <dbReference type="ARBA" id="ARBA00008984"/>
    </source>
</evidence>
<name>A0A9D2KRJ8_9BACT</name>
<dbReference type="PANTHER" id="PTHR33279">
    <property type="entry name" value="SULFUR CARRIER PROTEIN YEDF-RELATED"/>
    <property type="match status" value="1"/>
</dbReference>